<organism evidence="4 5">
    <name type="scientific">Chlamydomonas incerta</name>
    <dbReference type="NCBI Taxonomy" id="51695"/>
    <lineage>
        <taxon>Eukaryota</taxon>
        <taxon>Viridiplantae</taxon>
        <taxon>Chlorophyta</taxon>
        <taxon>core chlorophytes</taxon>
        <taxon>Chlorophyceae</taxon>
        <taxon>CS clade</taxon>
        <taxon>Chlamydomonadales</taxon>
        <taxon>Chlamydomonadaceae</taxon>
        <taxon>Chlamydomonas</taxon>
    </lineage>
</organism>
<reference evidence="4" key="1">
    <citation type="journal article" date="2020" name="bioRxiv">
        <title>Comparative genomics of Chlamydomonas.</title>
        <authorList>
            <person name="Craig R.J."/>
            <person name="Hasan A.R."/>
            <person name="Ness R.W."/>
            <person name="Keightley P.D."/>
        </authorList>
    </citation>
    <scope>NUCLEOTIDE SEQUENCE</scope>
    <source>
        <strain evidence="4">SAG 7.73</strain>
    </source>
</reference>
<dbReference type="Proteomes" id="UP000650467">
    <property type="component" value="Unassembled WGS sequence"/>
</dbReference>
<dbReference type="PANTHER" id="PTHR14209">
    <property type="entry name" value="ISOAMYL ACETATE-HYDROLYZING ESTERASE 1"/>
    <property type="match status" value="1"/>
</dbReference>
<dbReference type="FunFam" id="3.40.50.1110:FF:000002">
    <property type="entry name" value="isoamyl acetate-hydrolyzing esterase 1 homolog"/>
    <property type="match status" value="1"/>
</dbReference>
<dbReference type="CDD" id="cd01838">
    <property type="entry name" value="Isoamyl_acetate_hydrolase_like"/>
    <property type="match status" value="1"/>
</dbReference>
<accession>A0A835SJ76</accession>
<dbReference type="InterPro" id="IPR036514">
    <property type="entry name" value="SGNH_hydro_sf"/>
</dbReference>
<dbReference type="AlphaFoldDB" id="A0A835SJ76"/>
<feature type="compositionally biased region" description="Low complexity" evidence="2">
    <location>
        <begin position="282"/>
        <end position="291"/>
    </location>
</feature>
<keyword evidence="5" id="KW-1185">Reference proteome</keyword>
<evidence type="ECO:0000313" key="5">
    <source>
        <dbReference type="Proteomes" id="UP000650467"/>
    </source>
</evidence>
<evidence type="ECO:0000313" key="4">
    <source>
        <dbReference type="EMBL" id="KAG2428152.1"/>
    </source>
</evidence>
<protein>
    <recommendedName>
        <fullName evidence="3">SGNH hydrolase-type esterase domain-containing protein</fullName>
    </recommendedName>
</protein>
<comment type="caution">
    <text evidence="4">The sequence shown here is derived from an EMBL/GenBank/DDBJ whole genome shotgun (WGS) entry which is preliminary data.</text>
</comment>
<dbReference type="SUPFAM" id="SSF52266">
    <property type="entry name" value="SGNH hydrolase"/>
    <property type="match status" value="1"/>
</dbReference>
<sequence length="308" mass="32600">MLASATPGAAAAPTSAGSFVAAARPRIILFGDSLTERGFDQPGGWAAYMAANYTRRADVVNRGMSGYNTRWALQVLPYVFGPPAATGGSSSGSSSGGALAGQVLFATLFFGANDAAKTDGPEHSARQHVPVDEYGRNLRQMVSYMRAAGVGRILLLTPPPVWGPGRRKHMLWRVGEQSKDWPLDRTQEATQPYARAAAEAAAELGVPCLDLNTLLQQEEGWGERLLCDGLHLTPTGQERLWALVREAVWREWPETRPEALQTQFPAWDAINFADIPSSFAPQGGQQAQGAGKAAGGGKAAAGANGAKA</sequence>
<name>A0A835SJ76_CHLIN</name>
<gene>
    <name evidence="4" type="ORF">HXX76_011832</name>
</gene>
<feature type="region of interest" description="Disordered" evidence="2">
    <location>
        <begin position="278"/>
        <end position="308"/>
    </location>
</feature>
<dbReference type="InterPro" id="IPR013830">
    <property type="entry name" value="SGNH_hydro"/>
</dbReference>
<evidence type="ECO:0000259" key="3">
    <source>
        <dbReference type="Pfam" id="PF13472"/>
    </source>
</evidence>
<dbReference type="EMBL" id="JAEHOC010000036">
    <property type="protein sequence ID" value="KAG2428152.1"/>
    <property type="molecule type" value="Genomic_DNA"/>
</dbReference>
<dbReference type="Gene3D" id="3.40.50.1110">
    <property type="entry name" value="SGNH hydrolase"/>
    <property type="match status" value="1"/>
</dbReference>
<dbReference type="GO" id="GO:0016787">
    <property type="term" value="F:hydrolase activity"/>
    <property type="evidence" value="ECO:0007669"/>
    <property type="project" value="UniProtKB-KW"/>
</dbReference>
<dbReference type="OrthoDB" id="671439at2759"/>
<dbReference type="Pfam" id="PF13472">
    <property type="entry name" value="Lipase_GDSL_2"/>
    <property type="match status" value="1"/>
</dbReference>
<dbReference type="InterPro" id="IPR045136">
    <property type="entry name" value="Iah1-like"/>
</dbReference>
<dbReference type="PANTHER" id="PTHR14209:SF19">
    <property type="entry name" value="ISOAMYL ACETATE-HYDROLYZING ESTERASE 1 HOMOLOG"/>
    <property type="match status" value="1"/>
</dbReference>
<proteinExistence type="predicted"/>
<evidence type="ECO:0000256" key="1">
    <source>
        <dbReference type="ARBA" id="ARBA00022801"/>
    </source>
</evidence>
<evidence type="ECO:0000256" key="2">
    <source>
        <dbReference type="SAM" id="MobiDB-lite"/>
    </source>
</evidence>
<keyword evidence="1" id="KW-0378">Hydrolase</keyword>
<feature type="domain" description="SGNH hydrolase-type esterase" evidence="3">
    <location>
        <begin position="29"/>
        <end position="238"/>
    </location>
</feature>